<protein>
    <submittedName>
        <fullName evidence="2">Sulfate/molybdate transporter</fullName>
    </submittedName>
</protein>
<keyword evidence="1" id="KW-0472">Membrane</keyword>
<feature type="transmembrane region" description="Helical" evidence="1">
    <location>
        <begin position="173"/>
        <end position="192"/>
    </location>
</feature>
<feature type="transmembrane region" description="Helical" evidence="1">
    <location>
        <begin position="296"/>
        <end position="315"/>
    </location>
</feature>
<evidence type="ECO:0000313" key="2">
    <source>
        <dbReference type="EMBL" id="MDO7845228.1"/>
    </source>
</evidence>
<feature type="transmembrane region" description="Helical" evidence="1">
    <location>
        <begin position="353"/>
        <end position="382"/>
    </location>
</feature>
<comment type="caution">
    <text evidence="2">The sequence shown here is derived from an EMBL/GenBank/DDBJ whole genome shotgun (WGS) entry which is preliminary data.</text>
</comment>
<gene>
    <name evidence="2" type="ORF">Q5H92_02590</name>
</gene>
<keyword evidence="1" id="KW-0812">Transmembrane</keyword>
<dbReference type="InterPro" id="IPR031563">
    <property type="entry name" value="MOT1/MOT2"/>
</dbReference>
<organism evidence="2 3">
    <name type="scientific">Hymenobacter mellowenesis</name>
    <dbReference type="NCBI Taxonomy" id="3063995"/>
    <lineage>
        <taxon>Bacteria</taxon>
        <taxon>Pseudomonadati</taxon>
        <taxon>Bacteroidota</taxon>
        <taxon>Cytophagia</taxon>
        <taxon>Cytophagales</taxon>
        <taxon>Hymenobacteraceae</taxon>
        <taxon>Hymenobacter</taxon>
    </lineage>
</organism>
<dbReference type="PANTHER" id="PTHR31970">
    <property type="match status" value="1"/>
</dbReference>
<evidence type="ECO:0000313" key="3">
    <source>
        <dbReference type="Proteomes" id="UP001167796"/>
    </source>
</evidence>
<feature type="transmembrane region" description="Helical" evidence="1">
    <location>
        <begin position="148"/>
        <end position="167"/>
    </location>
</feature>
<evidence type="ECO:0000256" key="1">
    <source>
        <dbReference type="SAM" id="Phobius"/>
    </source>
</evidence>
<feature type="transmembrane region" description="Helical" evidence="1">
    <location>
        <begin position="321"/>
        <end position="341"/>
    </location>
</feature>
<dbReference type="Proteomes" id="UP001167796">
    <property type="component" value="Unassembled WGS sequence"/>
</dbReference>
<proteinExistence type="predicted"/>
<dbReference type="EMBL" id="JAUQSX010000001">
    <property type="protein sequence ID" value="MDO7845228.1"/>
    <property type="molecule type" value="Genomic_DNA"/>
</dbReference>
<keyword evidence="1" id="KW-1133">Transmembrane helix</keyword>
<dbReference type="Pfam" id="PF16983">
    <property type="entry name" value="MFS_MOT1"/>
    <property type="match status" value="2"/>
</dbReference>
<reference evidence="2" key="1">
    <citation type="submission" date="2023-07" db="EMBL/GenBank/DDBJ databases">
        <authorList>
            <person name="Kim M.K."/>
        </authorList>
    </citation>
    <scope>NUCLEOTIDE SEQUENCE</scope>
    <source>
        <strain evidence="2">M29</strain>
    </source>
</reference>
<feature type="transmembrane region" description="Helical" evidence="1">
    <location>
        <begin position="87"/>
        <end position="110"/>
    </location>
</feature>
<sequence length="392" mass="41232">MTLTQPLPPAPTRPPIRFDRNEVAGAFGDLGTDLPLLIGVIAASGIDSASVLILFGLMQVFTGLWYRMPMPVQPLKAFAALVIAQKIPGRVIFGGGLAIGISMFFLSITGLIDGLARLVPKAVVRGIQFGLALQLATLALTKYVGSDGAAGYALAAVAFAVTVVLFGNRRWPAALVVIALGVAYALVFKLDFATAQKAVGLHLPTWHLPETADILTGAVLLALPQIPLSLGNSILATKQVAQDLFPERAPLTIKKISFTYALMNLVNPFFGGFPVCHGSGGMVGHYAFGARTGGSVVIYGSIFLVMGLFFSQGFADVVQIFPLPVLGVLLLFEALSLATLLRDVSANRADLLVALLVGLLCAGLPYGYLVGLVVGTAIYYAMQRGWVGLGKH</sequence>
<dbReference type="PANTHER" id="PTHR31970:SF9">
    <property type="entry name" value="MOLYBDATE TRANSPORTER 2"/>
    <property type="match status" value="1"/>
</dbReference>
<accession>A0ABT9A5X6</accession>
<feature type="transmembrane region" description="Helical" evidence="1">
    <location>
        <begin position="36"/>
        <end position="66"/>
    </location>
</feature>
<keyword evidence="3" id="KW-1185">Reference proteome</keyword>
<name>A0ABT9A5X6_9BACT</name>
<dbReference type="RefSeq" id="WP_305009912.1">
    <property type="nucleotide sequence ID" value="NZ_JAUQSX010000001.1"/>
</dbReference>